<dbReference type="PROSITE" id="PS00028">
    <property type="entry name" value="ZINC_FINGER_C2H2_1"/>
    <property type="match status" value="1"/>
</dbReference>
<keyword evidence="4" id="KW-0862">Zinc</keyword>
<dbReference type="AlphaFoldDB" id="A0A336LZ59"/>
<dbReference type="InterPro" id="IPR036236">
    <property type="entry name" value="Znf_C2H2_sf"/>
</dbReference>
<accession>A0A336LZ59</accession>
<dbReference type="SMART" id="SM00355">
    <property type="entry name" value="ZnF_C2H2"/>
    <property type="match status" value="3"/>
</dbReference>
<dbReference type="GO" id="GO:0008270">
    <property type="term" value="F:zinc ion binding"/>
    <property type="evidence" value="ECO:0007669"/>
    <property type="project" value="UniProtKB-KW"/>
</dbReference>
<dbReference type="PANTHER" id="PTHR24379">
    <property type="entry name" value="KRAB AND ZINC FINGER DOMAIN-CONTAINING"/>
    <property type="match status" value="1"/>
</dbReference>
<proteinExistence type="predicted"/>
<evidence type="ECO:0000256" key="2">
    <source>
        <dbReference type="ARBA" id="ARBA00022737"/>
    </source>
</evidence>
<dbReference type="InterPro" id="IPR013087">
    <property type="entry name" value="Znf_C2H2_type"/>
</dbReference>
<protein>
    <submittedName>
        <fullName evidence="8">CSON008623 protein</fullName>
    </submittedName>
</protein>
<dbReference type="OMA" id="CEKEFCP"/>
<sequence length="81" mass="9493">MAKKYSCDTCGNYFVTLHVLKDHISSVHLKVRKKCEFCEKEFCPQYLPKHIKYIHLKEKNYSCETCGKCFSTGTSLKIHLM</sequence>
<evidence type="ECO:0000313" key="8">
    <source>
        <dbReference type="EMBL" id="SSX23272.1"/>
    </source>
</evidence>
<feature type="domain" description="C2H2-type" evidence="6">
    <location>
        <begin position="5"/>
        <end position="33"/>
    </location>
</feature>
<dbReference type="Pfam" id="PF00096">
    <property type="entry name" value="zf-C2H2"/>
    <property type="match status" value="2"/>
</dbReference>
<dbReference type="FunFam" id="3.30.160.60:FF:000624">
    <property type="entry name" value="zinc finger protein 697"/>
    <property type="match status" value="1"/>
</dbReference>
<keyword evidence="3 5" id="KW-0863">Zinc-finger</keyword>
<feature type="domain" description="C2H2-type" evidence="6">
    <location>
        <begin position="61"/>
        <end position="81"/>
    </location>
</feature>
<gene>
    <name evidence="8" type="primary">CSON008623</name>
</gene>
<reference evidence="8" key="2">
    <citation type="submission" date="2018-07" db="EMBL/GenBank/DDBJ databases">
        <authorList>
            <person name="Quirk P.G."/>
            <person name="Krulwich T.A."/>
        </authorList>
    </citation>
    <scope>NUCLEOTIDE SEQUENCE</scope>
</reference>
<evidence type="ECO:0000256" key="4">
    <source>
        <dbReference type="ARBA" id="ARBA00022833"/>
    </source>
</evidence>
<evidence type="ECO:0000259" key="6">
    <source>
        <dbReference type="PROSITE" id="PS50157"/>
    </source>
</evidence>
<keyword evidence="1" id="KW-0479">Metal-binding</keyword>
<dbReference type="EMBL" id="UFQT01000326">
    <property type="protein sequence ID" value="SSX23272.1"/>
    <property type="molecule type" value="Genomic_DNA"/>
</dbReference>
<dbReference type="EMBL" id="UFQS01000326">
    <property type="protein sequence ID" value="SSX02905.1"/>
    <property type="molecule type" value="Genomic_DNA"/>
</dbReference>
<evidence type="ECO:0000256" key="3">
    <source>
        <dbReference type="ARBA" id="ARBA00022771"/>
    </source>
</evidence>
<organism evidence="8">
    <name type="scientific">Culicoides sonorensis</name>
    <name type="common">Biting midge</name>
    <dbReference type="NCBI Taxonomy" id="179676"/>
    <lineage>
        <taxon>Eukaryota</taxon>
        <taxon>Metazoa</taxon>
        <taxon>Ecdysozoa</taxon>
        <taxon>Arthropoda</taxon>
        <taxon>Hexapoda</taxon>
        <taxon>Insecta</taxon>
        <taxon>Pterygota</taxon>
        <taxon>Neoptera</taxon>
        <taxon>Endopterygota</taxon>
        <taxon>Diptera</taxon>
        <taxon>Nematocera</taxon>
        <taxon>Chironomoidea</taxon>
        <taxon>Ceratopogonidae</taxon>
        <taxon>Ceratopogoninae</taxon>
        <taxon>Culicoides</taxon>
        <taxon>Monoculicoides</taxon>
    </lineage>
</organism>
<keyword evidence="2" id="KW-0677">Repeat</keyword>
<dbReference type="VEuPathDB" id="VectorBase:CSON008623"/>
<evidence type="ECO:0000256" key="5">
    <source>
        <dbReference type="PROSITE-ProRule" id="PRU00042"/>
    </source>
</evidence>
<evidence type="ECO:0000256" key="1">
    <source>
        <dbReference type="ARBA" id="ARBA00022723"/>
    </source>
</evidence>
<name>A0A336LZ59_CULSO</name>
<dbReference type="Gene3D" id="3.30.160.60">
    <property type="entry name" value="Classic Zinc Finger"/>
    <property type="match status" value="2"/>
</dbReference>
<dbReference type="PROSITE" id="PS50157">
    <property type="entry name" value="ZINC_FINGER_C2H2_2"/>
    <property type="match status" value="2"/>
</dbReference>
<dbReference type="PANTHER" id="PTHR24379:SF121">
    <property type="entry name" value="C2H2-TYPE DOMAIN-CONTAINING PROTEIN"/>
    <property type="match status" value="1"/>
</dbReference>
<evidence type="ECO:0000313" key="7">
    <source>
        <dbReference type="EMBL" id="SSX02905.1"/>
    </source>
</evidence>
<reference evidence="7" key="1">
    <citation type="submission" date="2018-04" db="EMBL/GenBank/DDBJ databases">
        <authorList>
            <person name="Go L.Y."/>
            <person name="Mitchell J.A."/>
        </authorList>
    </citation>
    <scope>NUCLEOTIDE SEQUENCE</scope>
    <source>
        <tissue evidence="7">Whole organism</tissue>
    </source>
</reference>
<dbReference type="SUPFAM" id="SSF57667">
    <property type="entry name" value="beta-beta-alpha zinc fingers"/>
    <property type="match status" value="2"/>
</dbReference>